<reference evidence="2" key="1">
    <citation type="submission" date="2017-09" db="EMBL/GenBank/DDBJ databases">
        <title>Metaegenomics of thermophilic ammonia-oxidizing enrichment culture.</title>
        <authorList>
            <person name="Kato S."/>
            <person name="Suzuki K."/>
        </authorList>
    </citation>
    <scope>NUCLEOTIDE SEQUENCE [LARGE SCALE GENOMIC DNA]</scope>
</reference>
<comment type="caution">
    <text evidence="1">The sequence shown here is derived from an EMBL/GenBank/DDBJ whole genome shotgun (WGS) entry which is preliminary data.</text>
</comment>
<dbReference type="Proteomes" id="UP000236642">
    <property type="component" value="Unassembled WGS sequence"/>
</dbReference>
<name>A0A2H5Y7Q7_9CHLR</name>
<protein>
    <submittedName>
        <fullName evidence="1">Uncharacterized protein</fullName>
    </submittedName>
</protein>
<accession>A0A2H5Y7Q7</accession>
<evidence type="ECO:0000313" key="1">
    <source>
        <dbReference type="EMBL" id="GBD09471.1"/>
    </source>
</evidence>
<proteinExistence type="predicted"/>
<dbReference type="EMBL" id="BEHY01000044">
    <property type="protein sequence ID" value="GBD09471.1"/>
    <property type="molecule type" value="Genomic_DNA"/>
</dbReference>
<evidence type="ECO:0000313" key="2">
    <source>
        <dbReference type="Proteomes" id="UP000236642"/>
    </source>
</evidence>
<gene>
    <name evidence="1" type="ORF">HRbin22_01725</name>
</gene>
<sequence length="277" mass="30341">MIRHVMRQRPSLFNYATAFFSNHPKLFCVPIEVAPEVKTAGNPLFTEQNPLPVFGAPSPIGLNWCLQLTDVRIDLHPGNAVGLPPELGALAAQHLAIQMRGCFGLDCPSEDLIRDLLPAVEVLATASGQQDSPHTVVPARGTSPRTPVVLPTRRLSCFCLELFAVAHFEWGAIGAPDSQWLKLRLDGLEVVDLKPAGMEDLVECYVRTVLRLGLLPRLSQPIESMILNLTDLLRKQGMAIGQRITLQPTPTPVDVPNNPAVESDQLMAFIKLVVEEV</sequence>
<organism evidence="1 2">
    <name type="scientific">Candidatus Thermoflexus japonica</name>
    <dbReference type="NCBI Taxonomy" id="2035417"/>
    <lineage>
        <taxon>Bacteria</taxon>
        <taxon>Bacillati</taxon>
        <taxon>Chloroflexota</taxon>
        <taxon>Thermoflexia</taxon>
        <taxon>Thermoflexales</taxon>
        <taxon>Thermoflexaceae</taxon>
        <taxon>Thermoflexus</taxon>
    </lineage>
</organism>
<dbReference type="AlphaFoldDB" id="A0A2H5Y7Q7"/>